<evidence type="ECO:0000256" key="6">
    <source>
        <dbReference type="ARBA" id="ARBA00022833"/>
    </source>
</evidence>
<dbReference type="Proteomes" id="UP001239994">
    <property type="component" value="Unassembled WGS sequence"/>
</dbReference>
<feature type="transmembrane region" description="Helical" evidence="14">
    <location>
        <begin position="271"/>
        <end position="291"/>
    </location>
</feature>
<dbReference type="FunFam" id="4.10.320.30:FF:000001">
    <property type="entry name" value="Myelin transcription factor 1-like, a"/>
    <property type="match status" value="4"/>
</dbReference>
<gene>
    <name evidence="16" type="ORF">P4O66_022319</name>
</gene>
<evidence type="ECO:0000256" key="11">
    <source>
        <dbReference type="PROSITE-ProRule" id="PRU01143"/>
    </source>
</evidence>
<proteinExistence type="inferred from homology"/>
<evidence type="ECO:0000256" key="9">
    <source>
        <dbReference type="ARBA" id="ARBA00023163"/>
    </source>
</evidence>
<feature type="compositionally biased region" description="Acidic residues" evidence="13">
    <location>
        <begin position="460"/>
        <end position="472"/>
    </location>
</feature>
<protein>
    <recommendedName>
        <fullName evidence="15">Myelin transcription factor 1 domain-containing protein</fullName>
    </recommendedName>
</protein>
<feature type="region of interest" description="Disordered" evidence="13">
    <location>
        <begin position="340"/>
        <end position="415"/>
    </location>
</feature>
<keyword evidence="7" id="KW-0805">Transcription regulation</keyword>
<evidence type="ECO:0000256" key="10">
    <source>
        <dbReference type="ARBA" id="ARBA00023242"/>
    </source>
</evidence>
<dbReference type="InterPro" id="IPR002515">
    <property type="entry name" value="Znf_C2H2C"/>
</dbReference>
<evidence type="ECO:0000256" key="8">
    <source>
        <dbReference type="ARBA" id="ARBA00023125"/>
    </source>
</evidence>
<keyword evidence="12" id="KW-0175">Coiled coil</keyword>
<evidence type="ECO:0000256" key="14">
    <source>
        <dbReference type="SAM" id="Phobius"/>
    </source>
</evidence>
<feature type="coiled-coil region" evidence="12">
    <location>
        <begin position="1232"/>
        <end position="1287"/>
    </location>
</feature>
<evidence type="ECO:0000256" key="12">
    <source>
        <dbReference type="SAM" id="Coils"/>
    </source>
</evidence>
<feature type="compositionally biased region" description="Acidic residues" evidence="13">
    <location>
        <begin position="386"/>
        <end position="396"/>
    </location>
</feature>
<keyword evidence="8" id="KW-0238">DNA-binding</keyword>
<keyword evidence="14" id="KW-0812">Transmembrane</keyword>
<dbReference type="InterPro" id="IPR013681">
    <property type="entry name" value="Myelin_TF"/>
</dbReference>
<dbReference type="EMBL" id="JAROKS010000008">
    <property type="protein sequence ID" value="KAK1801676.1"/>
    <property type="molecule type" value="Genomic_DNA"/>
</dbReference>
<feature type="compositionally biased region" description="Acidic residues" evidence="13">
    <location>
        <begin position="599"/>
        <end position="612"/>
    </location>
</feature>
<feature type="compositionally biased region" description="Low complexity" evidence="13">
    <location>
        <begin position="445"/>
        <end position="459"/>
    </location>
</feature>
<keyword evidence="10" id="KW-0539">Nucleus</keyword>
<feature type="region of interest" description="Disordered" evidence="13">
    <location>
        <begin position="935"/>
        <end position="995"/>
    </location>
</feature>
<keyword evidence="5 11" id="KW-0863">Zinc-finger</keyword>
<evidence type="ECO:0000256" key="2">
    <source>
        <dbReference type="ARBA" id="ARBA00010194"/>
    </source>
</evidence>
<feature type="region of interest" description="Disordered" evidence="13">
    <location>
        <begin position="1019"/>
        <end position="1059"/>
    </location>
</feature>
<feature type="compositionally biased region" description="Acidic residues" evidence="13">
    <location>
        <begin position="540"/>
        <end position="550"/>
    </location>
</feature>
<feature type="domain" description="Myelin transcription factor 1" evidence="15">
    <location>
        <begin position="823"/>
        <end position="1070"/>
    </location>
</feature>
<feature type="region of interest" description="Disordered" evidence="13">
    <location>
        <begin position="868"/>
        <end position="904"/>
    </location>
</feature>
<keyword evidence="17" id="KW-1185">Reference proteome</keyword>
<comment type="similarity">
    <text evidence="2">Belongs to the MYT1 family.</text>
</comment>
<keyword evidence="14" id="KW-0472">Membrane</keyword>
<sequence length="1371" mass="151762">QLQGMSGLSRASCRAAMLSRGQERRARVRAMASRGAVANPCALQSTRGVVDPHFRAVGGAWSKVPEYRVRPPDSTPPPPNALCLCKAAGVLKEHEARLSRTLSDFVSGGLFVALFGSTSHHFRSSRNLIRRVPIGDTREQESSSKLSSRASESGERVRTHPPPPRPKRLAQRAQSRPVRPADPPAASRRERERPAGAPHPHYASRPKKVGDQQEVARTRDGVGVGGRGKRRKSRGTNDKLSCETPVCRCQGQGRARQQRGSGHFDFKHIRLFALALSLLVFTILVVCFPTAPAETVGQELSTLSCPLARKRRLQEEEEEAQQPASKRKSHPLKLALDECFNAESDGSGEETEAKEEDEEEEGQQLHCVGARREDEGQIVESKEAGEGEEGDEEECMIIEASSTEKPKAPGTDHLSSYQHIVTNTLLHLNTCNSHLPSPRQPQPLPQQQQPVAMEVQEGSPEAEEEEEEEEDRERERMKEGGQATVRGAKTNGLSGETENVTGEVGEEVQSRAEDPHPHYFTEESVARPAADGRKTPEENAYAEEYDEEEERHEPSDPAAMTAPRESHHKEDYVTHKPPTPENYTSNKASVVIEVRSEESEHDNEDGEEDDDSSPPHSTATDDPDMYDMMRGNLGLLEQAIALKAQQVKGHREFTHMPERHRYFPLDDRPSKHVDQLRKSYYSKGSLAHCFTESSRPEKKEVKCPTPGCDGTGHVTGLYPHHRSLSGCPHKDRIPPEILAMHENVLKCPTPGCTGQGHVNSNRNTHRSLSGCPIAAAEKLSKNHDKQHLPQPMSEPPKSSPNSDRVLRPMCFVKQLEVPQYGSYRASLVPSTPRANLAKELEKYSKVSFDYASFDVQVFGKRMLAPKMHTSETSPKAFKPKPLYPRTSSPSPGMQGTYGKGSSVAHDYSQDAEAAHMAATAILNLSTRCWERPENLSTKHQEQNMEIEVDENGTLDLSMKKPLKKEGGPLSASPGVRSPDLSSSSSSSVHHGNSSISPHLQAYKQEEWEGPLDYTKPNRQREEELEEMDHTAQSFVSSDPEDSDVAQDSPEDRKYPGEVTTPSFKVKFQPKECKKELLTCPTPGCDGSGHITGNYASHRRCPTPGCDGSGHITGNYASHRRCPVPGCDSLGHISGKYATHRSAYGCPLAARRQKDGLLNGTPFSWKAFKPEGPTCPTPGCDGSGHANGSFLTHRSLSGCPRASLAKKKAKFPGEEYLSTKFRASDVLDNDEDIKQLNKEISDLSESNNEMEADMVNLQTQITSMERNLKNIEYENKIIEEQNEALFMELSGLSQALIRSLANIRLPHLDLSHLTGFNILFCFESQQEPITEQNFESYVSTLTDMYTNKDCYQNPENKALLETINQAVKGIKV</sequence>
<dbReference type="Gene3D" id="4.10.320.30">
    <property type="match status" value="6"/>
</dbReference>
<feature type="compositionally biased region" description="Basic and acidic residues" evidence="13">
    <location>
        <begin position="370"/>
        <end position="385"/>
    </location>
</feature>
<keyword evidence="6" id="KW-0862">Zinc</keyword>
<feature type="compositionally biased region" description="Basic and acidic residues" evidence="13">
    <location>
        <begin position="508"/>
        <end position="537"/>
    </location>
</feature>
<evidence type="ECO:0000313" key="16">
    <source>
        <dbReference type="EMBL" id="KAK1801676.1"/>
    </source>
</evidence>
<evidence type="ECO:0000256" key="3">
    <source>
        <dbReference type="ARBA" id="ARBA00022723"/>
    </source>
</evidence>
<feature type="compositionally biased region" description="Acidic residues" evidence="13">
    <location>
        <begin position="346"/>
        <end position="362"/>
    </location>
</feature>
<keyword evidence="9" id="KW-0804">Transcription</keyword>
<evidence type="ECO:0000313" key="17">
    <source>
        <dbReference type="Proteomes" id="UP001239994"/>
    </source>
</evidence>
<dbReference type="SUPFAM" id="SSF103637">
    <property type="entry name" value="CCHHC domain"/>
    <property type="match status" value="6"/>
</dbReference>
<dbReference type="GO" id="GO:0000978">
    <property type="term" value="F:RNA polymerase II cis-regulatory region sequence-specific DNA binding"/>
    <property type="evidence" value="ECO:0007669"/>
    <property type="project" value="TreeGrafter"/>
</dbReference>
<feature type="region of interest" description="Disordered" evidence="13">
    <location>
        <begin position="782"/>
        <end position="803"/>
    </location>
</feature>
<dbReference type="PROSITE" id="PS51802">
    <property type="entry name" value="ZF_CCHHC"/>
    <property type="match status" value="5"/>
</dbReference>
<reference evidence="16" key="1">
    <citation type="submission" date="2023-03" db="EMBL/GenBank/DDBJ databases">
        <title>Electrophorus voltai genome.</title>
        <authorList>
            <person name="Bian C."/>
        </authorList>
    </citation>
    <scope>NUCLEOTIDE SEQUENCE</scope>
    <source>
        <strain evidence="16">CB-2022</strain>
        <tissue evidence="16">Muscle</tissue>
    </source>
</reference>
<dbReference type="InterPro" id="IPR036060">
    <property type="entry name" value="Znf_C2H2C_sf"/>
</dbReference>
<organism evidence="16 17">
    <name type="scientific">Electrophorus voltai</name>
    <dbReference type="NCBI Taxonomy" id="2609070"/>
    <lineage>
        <taxon>Eukaryota</taxon>
        <taxon>Metazoa</taxon>
        <taxon>Chordata</taxon>
        <taxon>Craniata</taxon>
        <taxon>Vertebrata</taxon>
        <taxon>Euteleostomi</taxon>
        <taxon>Actinopterygii</taxon>
        <taxon>Neopterygii</taxon>
        <taxon>Teleostei</taxon>
        <taxon>Ostariophysi</taxon>
        <taxon>Gymnotiformes</taxon>
        <taxon>Gymnotoidei</taxon>
        <taxon>Gymnotidae</taxon>
        <taxon>Electrophorus</taxon>
    </lineage>
</organism>
<evidence type="ECO:0000259" key="15">
    <source>
        <dbReference type="Pfam" id="PF08474"/>
    </source>
</evidence>
<evidence type="ECO:0000256" key="13">
    <source>
        <dbReference type="SAM" id="MobiDB-lite"/>
    </source>
</evidence>
<feature type="non-terminal residue" evidence="16">
    <location>
        <position position="1"/>
    </location>
</feature>
<accession>A0AAD9E1C7</accession>
<comment type="subcellular location">
    <subcellularLocation>
        <location evidence="1">Nucleus</location>
    </subcellularLocation>
</comment>
<dbReference type="GO" id="GO:0000981">
    <property type="term" value="F:DNA-binding transcription factor activity, RNA polymerase II-specific"/>
    <property type="evidence" value="ECO:0007669"/>
    <property type="project" value="TreeGrafter"/>
</dbReference>
<keyword evidence="14" id="KW-1133">Transmembrane helix</keyword>
<dbReference type="GO" id="GO:0005634">
    <property type="term" value="C:nucleus"/>
    <property type="evidence" value="ECO:0007669"/>
    <property type="project" value="UniProtKB-SubCell"/>
</dbReference>
<feature type="region of interest" description="Disordered" evidence="13">
    <location>
        <begin position="133"/>
        <end position="244"/>
    </location>
</feature>
<comment type="caution">
    <text evidence="16">The sequence shown here is derived from an EMBL/GenBank/DDBJ whole genome shotgun (WGS) entry which is preliminary data.</text>
</comment>
<dbReference type="PANTHER" id="PTHR10816:SF10">
    <property type="entry name" value="MYELIN TRANSCRIPTION FACTOR 1"/>
    <property type="match status" value="1"/>
</dbReference>
<dbReference type="GO" id="GO:0008270">
    <property type="term" value="F:zinc ion binding"/>
    <property type="evidence" value="ECO:0007669"/>
    <property type="project" value="UniProtKB-KW"/>
</dbReference>
<feature type="compositionally biased region" description="Low complexity" evidence="13">
    <location>
        <begin position="972"/>
        <end position="995"/>
    </location>
</feature>
<dbReference type="Pfam" id="PF08474">
    <property type="entry name" value="MYT1"/>
    <property type="match status" value="1"/>
</dbReference>
<feature type="compositionally biased region" description="Basic and acidic residues" evidence="13">
    <location>
        <begin position="564"/>
        <end position="574"/>
    </location>
</feature>
<feature type="compositionally biased region" description="Basic and acidic residues" evidence="13">
    <location>
        <begin position="208"/>
        <end position="220"/>
    </location>
</feature>
<dbReference type="PANTHER" id="PTHR10816">
    <property type="entry name" value="MYELIN TRANSCRIPTION FACTOR 1-RELATED"/>
    <property type="match status" value="1"/>
</dbReference>
<dbReference type="Pfam" id="PF01530">
    <property type="entry name" value="zf-C2HC"/>
    <property type="match status" value="6"/>
</dbReference>
<evidence type="ECO:0000256" key="5">
    <source>
        <dbReference type="ARBA" id="ARBA00022771"/>
    </source>
</evidence>
<keyword evidence="3" id="KW-0479">Metal-binding</keyword>
<name>A0AAD9E1C7_9TELE</name>
<keyword evidence="4" id="KW-0677">Repeat</keyword>
<evidence type="ECO:0000256" key="7">
    <source>
        <dbReference type="ARBA" id="ARBA00023015"/>
    </source>
</evidence>
<feature type="region of interest" description="Disordered" evidence="13">
    <location>
        <begin position="430"/>
        <end position="626"/>
    </location>
</feature>
<evidence type="ECO:0000256" key="1">
    <source>
        <dbReference type="ARBA" id="ARBA00004123"/>
    </source>
</evidence>
<evidence type="ECO:0000256" key="4">
    <source>
        <dbReference type="ARBA" id="ARBA00022737"/>
    </source>
</evidence>